<sequence length="120" mass="13781">MVSSPNASIAAFKDVSVLSIFINDLNIEHIKQLAKNRFAGIFSLKEQTRNELLETLYVYLNNNLKIQTTMHELNISKSGLLYRLENLKKYLNTDLKDADENFQILLLLKAIEIYSKTSNT</sequence>
<dbReference type="Gene3D" id="1.10.10.2840">
    <property type="entry name" value="PucR C-terminal helix-turn-helix domain"/>
    <property type="match status" value="1"/>
</dbReference>
<dbReference type="InterPro" id="IPR025736">
    <property type="entry name" value="PucR_C-HTH_dom"/>
</dbReference>
<name>A0A0M2T547_9BACI</name>
<keyword evidence="3" id="KW-1185">Reference proteome</keyword>
<dbReference type="EMBL" id="LAYY01000001">
    <property type="protein sequence ID" value="KKK39940.1"/>
    <property type="molecule type" value="Genomic_DNA"/>
</dbReference>
<gene>
    <name evidence="2" type="ORF">WQ57_01315</name>
</gene>
<dbReference type="AlphaFoldDB" id="A0A0M2T547"/>
<dbReference type="PATRIC" id="fig|1408103.3.peg.288"/>
<protein>
    <recommendedName>
        <fullName evidence="1">PucR C-terminal helix-turn-helix domain-containing protein</fullName>
    </recommendedName>
</protein>
<dbReference type="Proteomes" id="UP000034166">
    <property type="component" value="Unassembled WGS sequence"/>
</dbReference>
<dbReference type="RefSeq" id="WP_046521881.1">
    <property type="nucleotide sequence ID" value="NZ_LAYY01000001.1"/>
</dbReference>
<dbReference type="PANTHER" id="PTHR33744">
    <property type="entry name" value="CARBOHYDRATE DIACID REGULATOR"/>
    <property type="match status" value="1"/>
</dbReference>
<evidence type="ECO:0000259" key="1">
    <source>
        <dbReference type="Pfam" id="PF13556"/>
    </source>
</evidence>
<accession>A0A0M2T547</accession>
<reference evidence="2 3" key="1">
    <citation type="submission" date="2015-04" db="EMBL/GenBank/DDBJ databases">
        <title>Taxonomic description and genome sequence of Bacillus campisalis sp. nov., a novel member of the genus Bacillus isolated from solar saltern.</title>
        <authorList>
            <person name="Mathan Kumar R."/>
            <person name="Kaur G."/>
            <person name="Kumar A."/>
            <person name="Singh N.K."/>
            <person name="Kaur N."/>
            <person name="Kumar N."/>
            <person name="Mayilraj S."/>
        </authorList>
    </citation>
    <scope>NUCLEOTIDE SEQUENCE [LARGE SCALE GENOMIC DNA]</scope>
    <source>
        <strain evidence="2 3">SA2-6</strain>
    </source>
</reference>
<organism evidence="2 3">
    <name type="scientific">Mesobacillus campisalis</name>
    <dbReference type="NCBI Taxonomy" id="1408103"/>
    <lineage>
        <taxon>Bacteria</taxon>
        <taxon>Bacillati</taxon>
        <taxon>Bacillota</taxon>
        <taxon>Bacilli</taxon>
        <taxon>Bacillales</taxon>
        <taxon>Bacillaceae</taxon>
        <taxon>Mesobacillus</taxon>
    </lineage>
</organism>
<dbReference type="InterPro" id="IPR042070">
    <property type="entry name" value="PucR_C-HTH_sf"/>
</dbReference>
<dbReference type="InterPro" id="IPR051448">
    <property type="entry name" value="CdaR-like_regulators"/>
</dbReference>
<feature type="domain" description="PucR C-terminal helix-turn-helix" evidence="1">
    <location>
        <begin position="52"/>
        <end position="110"/>
    </location>
</feature>
<evidence type="ECO:0000313" key="3">
    <source>
        <dbReference type="Proteomes" id="UP000034166"/>
    </source>
</evidence>
<evidence type="ECO:0000313" key="2">
    <source>
        <dbReference type="EMBL" id="KKK39940.1"/>
    </source>
</evidence>
<dbReference type="Pfam" id="PF13556">
    <property type="entry name" value="HTH_30"/>
    <property type="match status" value="1"/>
</dbReference>
<comment type="caution">
    <text evidence="2">The sequence shown here is derived from an EMBL/GenBank/DDBJ whole genome shotgun (WGS) entry which is preliminary data.</text>
</comment>
<proteinExistence type="predicted"/>